<dbReference type="PANTHER" id="PTHR10039:SF5">
    <property type="entry name" value="NACHT DOMAIN-CONTAINING PROTEIN"/>
    <property type="match status" value="1"/>
</dbReference>
<feature type="domain" description="DUF7791" evidence="3">
    <location>
        <begin position="554"/>
        <end position="685"/>
    </location>
</feature>
<dbReference type="Gene3D" id="3.40.50.300">
    <property type="entry name" value="P-loop containing nucleotide triphosphate hydrolases"/>
    <property type="match status" value="1"/>
</dbReference>
<protein>
    <submittedName>
        <fullName evidence="4">Uncharacterized protein</fullName>
    </submittedName>
</protein>
<dbReference type="InterPro" id="IPR056884">
    <property type="entry name" value="NPHP3-like_N"/>
</dbReference>
<evidence type="ECO:0000256" key="1">
    <source>
        <dbReference type="ARBA" id="ARBA00022737"/>
    </source>
</evidence>
<dbReference type="PANTHER" id="PTHR10039">
    <property type="entry name" value="AMELOGENIN"/>
    <property type="match status" value="1"/>
</dbReference>
<dbReference type="EMBL" id="MU001994">
    <property type="protein sequence ID" value="KAF2791935.1"/>
    <property type="molecule type" value="Genomic_DNA"/>
</dbReference>
<sequence length="705" mass="80647">MDPLTAVSFASNIIQFVSFARDLVSKGKEIARNADGALVENIEIESITQSIYDLNSGLVAIPTKPANRFREQPKLSKSEQELQRLSEGSKEVAEELLAALQKLKVSDGKNKAWNSFRQALNSVLSAEKIEQLSTRLERYQAQINTALLLSLRDTMKDDRGGKVTYDNRVNQELYLLSSHIQTWQYKLIKSSLQKRWDPKKEQDLHLFAAQLEGGAEIERKGLYQRRIHHSLRFAEIEERHETIADAYQKTFEWIFRGNSRPVEDENDPSSESSVVQWDDFSGWLCGEESLYWVTGKPGSGKSTLMKYLYHDSRTGDLAQGWGGSHKVIKACFFLWNSGTDMQMSFLGLLQSLLFQTVKDRLDLVSKIFPVRWQNHVMYGADLHPWTWLELNAAFKSLLAMDDLRFLIFIDGLDEFDKEPLELTSFLQDVRKIAPHNLKLCVASRPWLVFEDTFKSVPWLRLEDLTRPDIRLYIEESLAAGPRWTELSSFQPDAASKLISELASKASGVFLWVILVVQSLLNGLRDGDYVDDLFGRLNQLPSSLEDLFRKILEQLNPEYFTQACELFQLVQAGVKPLSLLTISFALEGYEASVKAKVNPIDVGELDFRADTVRRRIMSRCKGLLEAKDYRQRRHDATVQYLHRTVRDFFLSKDVEKYIQSGAPNVDAVGSLCGSYLRQVKVTAQHRSFSTVFGEFWSSFENCTMYA</sequence>
<evidence type="ECO:0000259" key="3">
    <source>
        <dbReference type="Pfam" id="PF25053"/>
    </source>
</evidence>
<dbReference type="InterPro" id="IPR056693">
    <property type="entry name" value="DUF7791"/>
</dbReference>
<keyword evidence="1" id="KW-0677">Repeat</keyword>
<accession>A0A6A6X7D5</accession>
<gene>
    <name evidence="4" type="ORF">K505DRAFT_247779</name>
</gene>
<evidence type="ECO:0000313" key="4">
    <source>
        <dbReference type="EMBL" id="KAF2791935.1"/>
    </source>
</evidence>
<feature type="domain" description="Nephrocystin 3-like N-terminal" evidence="2">
    <location>
        <begin position="274"/>
        <end position="444"/>
    </location>
</feature>
<dbReference type="Proteomes" id="UP000799757">
    <property type="component" value="Unassembled WGS sequence"/>
</dbReference>
<dbReference type="Pfam" id="PF25053">
    <property type="entry name" value="DUF7791"/>
    <property type="match status" value="1"/>
</dbReference>
<proteinExistence type="predicted"/>
<evidence type="ECO:0000313" key="5">
    <source>
        <dbReference type="Proteomes" id="UP000799757"/>
    </source>
</evidence>
<dbReference type="Pfam" id="PF24883">
    <property type="entry name" value="NPHP3_N"/>
    <property type="match status" value="1"/>
</dbReference>
<evidence type="ECO:0000259" key="2">
    <source>
        <dbReference type="Pfam" id="PF24883"/>
    </source>
</evidence>
<dbReference type="AlphaFoldDB" id="A0A6A6X7D5"/>
<keyword evidence="5" id="KW-1185">Reference proteome</keyword>
<dbReference type="InterPro" id="IPR027417">
    <property type="entry name" value="P-loop_NTPase"/>
</dbReference>
<organism evidence="4 5">
    <name type="scientific">Melanomma pulvis-pyrius CBS 109.77</name>
    <dbReference type="NCBI Taxonomy" id="1314802"/>
    <lineage>
        <taxon>Eukaryota</taxon>
        <taxon>Fungi</taxon>
        <taxon>Dikarya</taxon>
        <taxon>Ascomycota</taxon>
        <taxon>Pezizomycotina</taxon>
        <taxon>Dothideomycetes</taxon>
        <taxon>Pleosporomycetidae</taxon>
        <taxon>Pleosporales</taxon>
        <taxon>Melanommataceae</taxon>
        <taxon>Melanomma</taxon>
    </lineage>
</organism>
<feature type="non-terminal residue" evidence="4">
    <location>
        <position position="705"/>
    </location>
</feature>
<dbReference type="OrthoDB" id="443402at2759"/>
<name>A0A6A6X7D5_9PLEO</name>
<dbReference type="SUPFAM" id="SSF52540">
    <property type="entry name" value="P-loop containing nucleoside triphosphate hydrolases"/>
    <property type="match status" value="1"/>
</dbReference>
<reference evidence="4" key="1">
    <citation type="journal article" date="2020" name="Stud. Mycol.">
        <title>101 Dothideomycetes genomes: a test case for predicting lifestyles and emergence of pathogens.</title>
        <authorList>
            <person name="Haridas S."/>
            <person name="Albert R."/>
            <person name="Binder M."/>
            <person name="Bloem J."/>
            <person name="Labutti K."/>
            <person name="Salamov A."/>
            <person name="Andreopoulos B."/>
            <person name="Baker S."/>
            <person name="Barry K."/>
            <person name="Bills G."/>
            <person name="Bluhm B."/>
            <person name="Cannon C."/>
            <person name="Castanera R."/>
            <person name="Culley D."/>
            <person name="Daum C."/>
            <person name="Ezra D."/>
            <person name="Gonzalez J."/>
            <person name="Henrissat B."/>
            <person name="Kuo A."/>
            <person name="Liang C."/>
            <person name="Lipzen A."/>
            <person name="Lutzoni F."/>
            <person name="Magnuson J."/>
            <person name="Mondo S."/>
            <person name="Nolan M."/>
            <person name="Ohm R."/>
            <person name="Pangilinan J."/>
            <person name="Park H.-J."/>
            <person name="Ramirez L."/>
            <person name="Alfaro M."/>
            <person name="Sun H."/>
            <person name="Tritt A."/>
            <person name="Yoshinaga Y."/>
            <person name="Zwiers L.-H."/>
            <person name="Turgeon B."/>
            <person name="Goodwin S."/>
            <person name="Spatafora J."/>
            <person name="Crous P."/>
            <person name="Grigoriev I."/>
        </authorList>
    </citation>
    <scope>NUCLEOTIDE SEQUENCE</scope>
    <source>
        <strain evidence="4">CBS 109.77</strain>
    </source>
</reference>